<comment type="caution">
    <text evidence="2">The sequence shown here is derived from an EMBL/GenBank/DDBJ whole genome shotgun (WGS) entry which is preliminary data.</text>
</comment>
<dbReference type="EMBL" id="JANPWB010000001">
    <property type="protein sequence ID" value="KAJ1214586.1"/>
    <property type="molecule type" value="Genomic_DNA"/>
</dbReference>
<feature type="region of interest" description="Disordered" evidence="1">
    <location>
        <begin position="1"/>
        <end position="183"/>
    </location>
</feature>
<dbReference type="AlphaFoldDB" id="A0AAV7WPB7"/>
<gene>
    <name evidence="2" type="ORF">NDU88_002204</name>
</gene>
<evidence type="ECO:0000313" key="2">
    <source>
        <dbReference type="EMBL" id="KAJ1214586.1"/>
    </source>
</evidence>
<proteinExistence type="predicted"/>
<keyword evidence="3" id="KW-1185">Reference proteome</keyword>
<dbReference type="Proteomes" id="UP001066276">
    <property type="component" value="Chromosome 1_1"/>
</dbReference>
<evidence type="ECO:0000313" key="3">
    <source>
        <dbReference type="Proteomes" id="UP001066276"/>
    </source>
</evidence>
<accession>A0AAV7WPB7</accession>
<organism evidence="2 3">
    <name type="scientific">Pleurodeles waltl</name>
    <name type="common">Iberian ribbed newt</name>
    <dbReference type="NCBI Taxonomy" id="8319"/>
    <lineage>
        <taxon>Eukaryota</taxon>
        <taxon>Metazoa</taxon>
        <taxon>Chordata</taxon>
        <taxon>Craniata</taxon>
        <taxon>Vertebrata</taxon>
        <taxon>Euteleostomi</taxon>
        <taxon>Amphibia</taxon>
        <taxon>Batrachia</taxon>
        <taxon>Caudata</taxon>
        <taxon>Salamandroidea</taxon>
        <taxon>Salamandridae</taxon>
        <taxon>Pleurodelinae</taxon>
        <taxon>Pleurodeles</taxon>
    </lineage>
</organism>
<protein>
    <submittedName>
        <fullName evidence="2">Uncharacterized protein</fullName>
    </submittedName>
</protein>
<reference evidence="2" key="1">
    <citation type="journal article" date="2022" name="bioRxiv">
        <title>Sequencing and chromosome-scale assembly of the giantPleurodeles waltlgenome.</title>
        <authorList>
            <person name="Brown T."/>
            <person name="Elewa A."/>
            <person name="Iarovenko S."/>
            <person name="Subramanian E."/>
            <person name="Araus A.J."/>
            <person name="Petzold A."/>
            <person name="Susuki M."/>
            <person name="Suzuki K.-i.T."/>
            <person name="Hayashi T."/>
            <person name="Toyoda A."/>
            <person name="Oliveira C."/>
            <person name="Osipova E."/>
            <person name="Leigh N.D."/>
            <person name="Simon A."/>
            <person name="Yun M.H."/>
        </authorList>
    </citation>
    <scope>NUCLEOTIDE SEQUENCE</scope>
    <source>
        <strain evidence="2">20211129_DDA</strain>
        <tissue evidence="2">Liver</tissue>
    </source>
</reference>
<evidence type="ECO:0000256" key="1">
    <source>
        <dbReference type="SAM" id="MobiDB-lite"/>
    </source>
</evidence>
<sequence>MAPRSDLTGDGATKQALFPSAATGEAKPAQHTNPGQPPQPVSTAELTGLQGAVKAPRHAGGCPIRRHPEQTGATPHGVAGSRACKKSTPLPTTTNARPAEPPPPQATPRTSRQPHKGTPPAAVGRAQAKPSTWLRAAGLPKAPTGAARTGSTSPAEGSLSQGSRETAAPTGEIKVLGPKPGRA</sequence>
<feature type="compositionally biased region" description="Polar residues" evidence="1">
    <location>
        <begin position="149"/>
        <end position="164"/>
    </location>
</feature>
<name>A0AAV7WPB7_PLEWA</name>